<feature type="transmembrane region" description="Helical" evidence="6">
    <location>
        <begin position="51"/>
        <end position="73"/>
    </location>
</feature>
<evidence type="ECO:0000256" key="6">
    <source>
        <dbReference type="SAM" id="Phobius"/>
    </source>
</evidence>
<accession>A0ABV1GAR8</accession>
<dbReference type="PANTHER" id="PTHR33545:SF5">
    <property type="entry name" value="UPF0750 MEMBRANE PROTEIN YITT"/>
    <property type="match status" value="1"/>
</dbReference>
<dbReference type="InterPro" id="IPR019264">
    <property type="entry name" value="DUF2179"/>
</dbReference>
<dbReference type="Proteomes" id="UP001477672">
    <property type="component" value="Unassembled WGS sequence"/>
</dbReference>
<evidence type="ECO:0000313" key="9">
    <source>
        <dbReference type="Proteomes" id="UP001477672"/>
    </source>
</evidence>
<evidence type="ECO:0000313" key="8">
    <source>
        <dbReference type="EMBL" id="MEQ2518900.1"/>
    </source>
</evidence>
<evidence type="ECO:0000256" key="1">
    <source>
        <dbReference type="ARBA" id="ARBA00004651"/>
    </source>
</evidence>
<sequence length="289" mass="31029">MKFDGKVKDFMMDLPYDVAGSILYALGVYTFAKSSNFAPGGISGLALIFNYLWNLPIGTMSLVLNIPVVIVSYRVLGKWFLFKSLKTMAISTLFLDVVFPLFPMYTGNPFLAAVFSGVTMGAGLALIYMRGSSTGGTDFLIVAAKKLFPHFSMGQITMLADGAIIVLGWPVYGNMDAVLYGVVSAFAASVVVDKIMYGAGAGKLAIIITTEAKRISQHIDETVGRGSTLIEATGAYSDAPRELILCACSKSEIYKVQNAAHEIDPDAFVMITEANEVFGEGFKKPGQTV</sequence>
<gene>
    <name evidence="8" type="ORF">WMO24_00350</name>
</gene>
<keyword evidence="2" id="KW-1003">Cell membrane</keyword>
<evidence type="ECO:0000256" key="2">
    <source>
        <dbReference type="ARBA" id="ARBA00022475"/>
    </source>
</evidence>
<dbReference type="CDD" id="cd16380">
    <property type="entry name" value="YitT_C"/>
    <property type="match status" value="1"/>
</dbReference>
<reference evidence="8 9" key="1">
    <citation type="submission" date="2024-03" db="EMBL/GenBank/DDBJ databases">
        <title>Human intestinal bacterial collection.</title>
        <authorList>
            <person name="Pauvert C."/>
            <person name="Hitch T.C.A."/>
            <person name="Clavel T."/>
        </authorList>
    </citation>
    <scope>NUCLEOTIDE SEQUENCE [LARGE SCALE GENOMIC DNA]</scope>
    <source>
        <strain evidence="8 9">CLA-JM-H11</strain>
    </source>
</reference>
<dbReference type="Pfam" id="PF10035">
    <property type="entry name" value="DUF2179"/>
    <property type="match status" value="1"/>
</dbReference>
<dbReference type="Gene3D" id="3.30.70.120">
    <property type="match status" value="1"/>
</dbReference>
<dbReference type="InterPro" id="IPR051461">
    <property type="entry name" value="UPF0750_membrane"/>
</dbReference>
<evidence type="ECO:0000256" key="4">
    <source>
        <dbReference type="ARBA" id="ARBA00022989"/>
    </source>
</evidence>
<keyword evidence="5 6" id="KW-0472">Membrane</keyword>
<dbReference type="RefSeq" id="WP_349214045.1">
    <property type="nucleotide sequence ID" value="NZ_JBBMFA010000018.1"/>
</dbReference>
<comment type="caution">
    <text evidence="8">The sequence shown here is derived from an EMBL/GenBank/DDBJ whole genome shotgun (WGS) entry which is preliminary data.</text>
</comment>
<feature type="domain" description="DUF2179" evidence="7">
    <location>
        <begin position="225"/>
        <end position="279"/>
    </location>
</feature>
<dbReference type="PIRSF" id="PIRSF006483">
    <property type="entry name" value="Membrane_protein_YitT"/>
    <property type="match status" value="1"/>
</dbReference>
<feature type="transmembrane region" description="Helical" evidence="6">
    <location>
        <begin position="150"/>
        <end position="172"/>
    </location>
</feature>
<feature type="transmembrane region" description="Helical" evidence="6">
    <location>
        <begin position="110"/>
        <end position="129"/>
    </location>
</feature>
<dbReference type="InterPro" id="IPR015867">
    <property type="entry name" value="N-reg_PII/ATP_PRibTrfase_C"/>
</dbReference>
<feature type="transmembrane region" description="Helical" evidence="6">
    <location>
        <begin position="85"/>
        <end position="104"/>
    </location>
</feature>
<evidence type="ECO:0000259" key="7">
    <source>
        <dbReference type="Pfam" id="PF10035"/>
    </source>
</evidence>
<feature type="transmembrane region" description="Helical" evidence="6">
    <location>
        <begin position="12"/>
        <end position="31"/>
    </location>
</feature>
<dbReference type="PANTHER" id="PTHR33545">
    <property type="entry name" value="UPF0750 MEMBRANE PROTEIN YITT-RELATED"/>
    <property type="match status" value="1"/>
</dbReference>
<proteinExistence type="predicted"/>
<feature type="transmembrane region" description="Helical" evidence="6">
    <location>
        <begin position="178"/>
        <end position="197"/>
    </location>
</feature>
<dbReference type="Pfam" id="PF02588">
    <property type="entry name" value="YitT_membrane"/>
    <property type="match status" value="1"/>
</dbReference>
<dbReference type="InterPro" id="IPR003740">
    <property type="entry name" value="YitT"/>
</dbReference>
<organism evidence="8 9">
    <name type="scientific">Ruthenibacterium intestinale</name>
    <dbReference type="NCBI Taxonomy" id="3133163"/>
    <lineage>
        <taxon>Bacteria</taxon>
        <taxon>Bacillati</taxon>
        <taxon>Bacillota</taxon>
        <taxon>Clostridia</taxon>
        <taxon>Eubacteriales</taxon>
        <taxon>Oscillospiraceae</taxon>
        <taxon>Ruthenibacterium</taxon>
    </lineage>
</organism>
<comment type="subcellular location">
    <subcellularLocation>
        <location evidence="1">Cell membrane</location>
        <topology evidence="1">Multi-pass membrane protein</topology>
    </subcellularLocation>
</comment>
<keyword evidence="3 6" id="KW-0812">Transmembrane</keyword>
<protein>
    <submittedName>
        <fullName evidence="8">YitT family protein</fullName>
    </submittedName>
</protein>
<keyword evidence="9" id="KW-1185">Reference proteome</keyword>
<keyword evidence="4 6" id="KW-1133">Transmembrane helix</keyword>
<evidence type="ECO:0000256" key="5">
    <source>
        <dbReference type="ARBA" id="ARBA00023136"/>
    </source>
</evidence>
<dbReference type="EMBL" id="JBBMFA010000018">
    <property type="protein sequence ID" value="MEQ2518900.1"/>
    <property type="molecule type" value="Genomic_DNA"/>
</dbReference>
<evidence type="ECO:0000256" key="3">
    <source>
        <dbReference type="ARBA" id="ARBA00022692"/>
    </source>
</evidence>
<name>A0ABV1GAR8_9FIRM</name>